<keyword evidence="3" id="KW-1185">Reference proteome</keyword>
<protein>
    <submittedName>
        <fullName evidence="2">Uncharacterized protein</fullName>
    </submittedName>
</protein>
<dbReference type="Proteomes" id="UP000774326">
    <property type="component" value="Unassembled WGS sequence"/>
</dbReference>
<dbReference type="AlphaFoldDB" id="A0A9P8Q5V0"/>
<keyword evidence="1" id="KW-0472">Membrane</keyword>
<dbReference type="EMBL" id="JAEUBG010002406">
    <property type="protein sequence ID" value="KAH3684581.1"/>
    <property type="molecule type" value="Genomic_DNA"/>
</dbReference>
<keyword evidence="1" id="KW-1133">Transmembrane helix</keyword>
<accession>A0A9P8Q5V0</accession>
<evidence type="ECO:0000256" key="1">
    <source>
        <dbReference type="SAM" id="Phobius"/>
    </source>
</evidence>
<sequence length="95" mass="10806">MYLNPSSIEMKLPSFPTQSAEEIYLSSTGSDCSSPTTPSLFELVVFFDILNGIVLICLIFVLLVLIWRYYQMVNKSRRRPSKIVAVDDLEKALEL</sequence>
<comment type="caution">
    <text evidence="2">The sequence shown here is derived from an EMBL/GenBank/DDBJ whole genome shotgun (WGS) entry which is preliminary data.</text>
</comment>
<gene>
    <name evidence="2" type="ORF">WICPIJ_004471</name>
</gene>
<keyword evidence="1" id="KW-0812">Transmembrane</keyword>
<organism evidence="2 3">
    <name type="scientific">Wickerhamomyces pijperi</name>
    <name type="common">Yeast</name>
    <name type="synonym">Pichia pijperi</name>
    <dbReference type="NCBI Taxonomy" id="599730"/>
    <lineage>
        <taxon>Eukaryota</taxon>
        <taxon>Fungi</taxon>
        <taxon>Dikarya</taxon>
        <taxon>Ascomycota</taxon>
        <taxon>Saccharomycotina</taxon>
        <taxon>Saccharomycetes</taxon>
        <taxon>Phaffomycetales</taxon>
        <taxon>Wickerhamomycetaceae</taxon>
        <taxon>Wickerhamomyces</taxon>
    </lineage>
</organism>
<evidence type="ECO:0000313" key="3">
    <source>
        <dbReference type="Proteomes" id="UP000774326"/>
    </source>
</evidence>
<reference evidence="2" key="1">
    <citation type="journal article" date="2021" name="Open Biol.">
        <title>Shared evolutionary footprints suggest mitochondrial oxidative damage underlies multiple complex I losses in fungi.</title>
        <authorList>
            <person name="Schikora-Tamarit M.A."/>
            <person name="Marcet-Houben M."/>
            <person name="Nosek J."/>
            <person name="Gabaldon T."/>
        </authorList>
    </citation>
    <scope>NUCLEOTIDE SEQUENCE</scope>
    <source>
        <strain evidence="2">CBS2887</strain>
    </source>
</reference>
<name>A0A9P8Q5V0_WICPI</name>
<reference evidence="2" key="2">
    <citation type="submission" date="2021-01" db="EMBL/GenBank/DDBJ databases">
        <authorList>
            <person name="Schikora-Tamarit M.A."/>
        </authorList>
    </citation>
    <scope>NUCLEOTIDE SEQUENCE</scope>
    <source>
        <strain evidence="2">CBS2887</strain>
    </source>
</reference>
<evidence type="ECO:0000313" key="2">
    <source>
        <dbReference type="EMBL" id="KAH3684581.1"/>
    </source>
</evidence>
<feature type="transmembrane region" description="Helical" evidence="1">
    <location>
        <begin position="43"/>
        <end position="70"/>
    </location>
</feature>
<proteinExistence type="predicted"/>